<dbReference type="GO" id="GO:0016020">
    <property type="term" value="C:membrane"/>
    <property type="evidence" value="ECO:0007669"/>
    <property type="project" value="InterPro"/>
</dbReference>
<name>A0A8S1Q2R2_9CILI</name>
<keyword evidence="6" id="KW-1185">Reference proteome</keyword>
<dbReference type="InterPro" id="IPR014018">
    <property type="entry name" value="SecA_motor_DEAD"/>
</dbReference>
<dbReference type="GO" id="GO:0006886">
    <property type="term" value="P:intracellular protein transport"/>
    <property type="evidence" value="ECO:0007669"/>
    <property type="project" value="InterPro"/>
</dbReference>
<evidence type="ECO:0000313" key="6">
    <source>
        <dbReference type="Proteomes" id="UP000692954"/>
    </source>
</evidence>
<evidence type="ECO:0000313" key="5">
    <source>
        <dbReference type="EMBL" id="CAD8109129.1"/>
    </source>
</evidence>
<dbReference type="OrthoDB" id="308555at2759"/>
<dbReference type="PROSITE" id="PS51194">
    <property type="entry name" value="HELICASE_CTER"/>
    <property type="match status" value="1"/>
</dbReference>
<dbReference type="Pfam" id="PF00271">
    <property type="entry name" value="Helicase_C"/>
    <property type="match status" value="1"/>
</dbReference>
<dbReference type="GO" id="GO:0005524">
    <property type="term" value="F:ATP binding"/>
    <property type="evidence" value="ECO:0007669"/>
    <property type="project" value="InterPro"/>
</dbReference>
<evidence type="ECO:0000259" key="4">
    <source>
        <dbReference type="PROSITE" id="PS51196"/>
    </source>
</evidence>
<evidence type="ECO:0000259" key="2">
    <source>
        <dbReference type="PROSITE" id="PS51192"/>
    </source>
</evidence>
<dbReference type="PROSITE" id="PS51192">
    <property type="entry name" value="HELICASE_ATP_BIND_1"/>
    <property type="match status" value="1"/>
</dbReference>
<dbReference type="PROSITE" id="PS51196">
    <property type="entry name" value="SECA_MOTOR_DEAD"/>
    <property type="match status" value="1"/>
</dbReference>
<evidence type="ECO:0000259" key="3">
    <source>
        <dbReference type="PROSITE" id="PS51194"/>
    </source>
</evidence>
<dbReference type="GO" id="GO:0006605">
    <property type="term" value="P:protein targeting"/>
    <property type="evidence" value="ECO:0007669"/>
    <property type="project" value="InterPro"/>
</dbReference>
<accession>A0A8S1Q2R2</accession>
<dbReference type="InterPro" id="IPR000185">
    <property type="entry name" value="SecA"/>
</dbReference>
<feature type="domain" description="Helicase C-terminal" evidence="3">
    <location>
        <begin position="2214"/>
        <end position="2377"/>
    </location>
</feature>
<dbReference type="InterPro" id="IPR001650">
    <property type="entry name" value="Helicase_C-like"/>
</dbReference>
<dbReference type="InterPro" id="IPR011115">
    <property type="entry name" value="SecA_DEAD"/>
</dbReference>
<evidence type="ECO:0008006" key="7">
    <source>
        <dbReference type="Google" id="ProtNLM"/>
    </source>
</evidence>
<dbReference type="Pfam" id="PF07517">
    <property type="entry name" value="SecA_DEAD"/>
    <property type="match status" value="1"/>
</dbReference>
<feature type="domain" description="SecA family profile" evidence="4">
    <location>
        <begin position="1700"/>
        <end position="2366"/>
    </location>
</feature>
<proteinExistence type="predicted"/>
<organism evidence="5 6">
    <name type="scientific">Paramecium sonneborni</name>
    <dbReference type="NCBI Taxonomy" id="65129"/>
    <lineage>
        <taxon>Eukaryota</taxon>
        <taxon>Sar</taxon>
        <taxon>Alveolata</taxon>
        <taxon>Ciliophora</taxon>
        <taxon>Intramacronucleata</taxon>
        <taxon>Oligohymenophorea</taxon>
        <taxon>Peniculida</taxon>
        <taxon>Parameciidae</taxon>
        <taxon>Paramecium</taxon>
    </lineage>
</organism>
<dbReference type="Proteomes" id="UP000692954">
    <property type="component" value="Unassembled WGS sequence"/>
</dbReference>
<dbReference type="PANTHER" id="PTHR30612:SF0">
    <property type="entry name" value="CHLOROPLAST PROTEIN-TRANSPORTING ATPASE"/>
    <property type="match status" value="1"/>
</dbReference>
<gene>
    <name evidence="5" type="ORF">PSON_ATCC_30995.1.T0930012</name>
</gene>
<evidence type="ECO:0000256" key="1">
    <source>
        <dbReference type="ARBA" id="ARBA00022490"/>
    </source>
</evidence>
<dbReference type="InterPro" id="IPR014001">
    <property type="entry name" value="Helicase_ATP-bd"/>
</dbReference>
<dbReference type="EMBL" id="CAJJDN010000093">
    <property type="protein sequence ID" value="CAD8109129.1"/>
    <property type="molecule type" value="Genomic_DNA"/>
</dbReference>
<dbReference type="PANTHER" id="PTHR30612">
    <property type="entry name" value="SECA INNER MEMBRANE COMPONENT OF SEC PROTEIN SECRETION SYSTEM"/>
    <property type="match status" value="1"/>
</dbReference>
<dbReference type="SMART" id="SM00957">
    <property type="entry name" value="SecA_DEAD"/>
    <property type="match status" value="1"/>
</dbReference>
<protein>
    <recommendedName>
        <fullName evidence="7">Protein translocase subunit SecA</fullName>
    </recommendedName>
</protein>
<dbReference type="GO" id="GO:0017038">
    <property type="term" value="P:protein import"/>
    <property type="evidence" value="ECO:0007669"/>
    <property type="project" value="InterPro"/>
</dbReference>
<comment type="caution">
    <text evidence="5">The sequence shown here is derived from an EMBL/GenBank/DDBJ whole genome shotgun (WGS) entry which is preliminary data.</text>
</comment>
<sequence>MIEIYYLNKQFNIEAIKNNFQSYFDENCESQQFCKHLRHFSRNFQLNQEQLNHILLKLSENVLLLENKIILSQVVKYSLRNGQYIRVSSLNDILNLNDNKNLQAEILQGLAYQIELQQYQKMESSEKEQIKKIVEKKEFDEGKKFLIKQLIKIPEKKPKKFDVLSEINHSEDLQFKLKLARTRETQLQSQTHVISQRQSIKGVQKFSIRAITFNQTFSQMQSLEKLPELIQNVGGCDKSWFDSQYQSIQILYKKVVSNQDLLKDQDQKFLIEVLRNKSKNYQNDLQILIGSRIIIQIFLHLSKRTNQNRQKIFTDAYEQIIQFCSNQKNVINLLYNKQEEKIYQSIQKNRVEKDKPNDIEKEALVQSRVDQPQEFLKKQIDKLRCEAIQTIINLIQIQKAEINSNNLLVKLIENIKDQSDEFKTYSFQLYTLLESRFQYFDVFRNCFPNLVNQNKIIEGYCFETLREYAKDKQKCIVLFKENEIRELCSYIIKQEQGKLNKCQLLQICLENNSIIGLDETNINQLIDEIFKSKEYSIKLQIIKIILYISKLNPNIISKNSANKLATRINEFDGQDKTFRYIIIILGIISQIQKIESFDTLSQHLLNDDKLEDDYIQIQFENSLIDIITVQFIVCQIMLTCQSIVSKLVIQNLLIALENEQTTDNIRLLLARIMLNVDNLYLDQEKLKEKIFVFIQDHSPELAYYLSIVYTNQLTKIQKDEIIADFEMLSKCQVISNQQTIQDQTCQITLNNFDILQNQINILQEINSGQANVIKFFLQRNDNNLEIKVINSLLEFSKKNILIPKSIIETIGDLSNNQEIWINLIKQIIDNGQSVTQIILEKFVNFLYFKEEFSNSAFQILDQANLNQDLPDEIFIPLEIERAAYSIQNEPFVKENAIKYLLIEVQKGNKLTKNTFKSLKTELENESVLDILIQISKTNQIIPNYLVEKMIQMFNPNLAQIKLINIFKYISKNNQEIIPEIIGKLEKALDNNEVKDEAFLFFASYGQRNQQLSRNIIKKIYDRLQSSPTQELKFELLNTLVFQIDKIQQDPIAIDMIRSEIIQCLQKEDLNLLLIEGLIKIKQKGFMNEQLIDLLIIKMQTQTYSQELMLKMQNIIPQNINLLNEKQKDTLNLLKINQLNSKDFFKKIQALKNKSLLPQNFEKLKELLQENPDNITNIISILGENQKDIPQDLLEMIIFQSNTLDEILYEDFKSFIQNVIQNQIKFTDNALQSLSNSRDQEFSRKAILNILQYQPCSDFSKKFYKVIKQLGVNELEEQIQNDLNLNQKIIIKYSNFILQNKYKNLELTVKSLFNKRNQINSNINDNSILKCLSFIYQSKNIILNQEILAYFYENMLNQNNDSITRSLSFRGLQSAIQIEFDCNQFKDCQVYLQNNDVSNQTLVEFLTYCTSRVKTMEEQLKIKLELDFHQIEILLLIPKLDTKINMNNFENFTIELLQLNLFDKFSSTKKEEQIFYNILNNLDQKLQNQLKQILQLLLYQEKFVKFQQILDLLKFIKDLEEQVIFQIFYLKKNPYSKFKYKWVEKQLQIKYGQNILTKTLKNIAKLPVCQIEYFIKNEGSWNDFNRLIQFIENYNLFDYNLFLQDQNTTHQKILRQYEKYVLIQYIKQINQIQKINRIMTILIEQFGWKFEDLEKIFNTGLKVNDMDQDNKQESFISVLQILQNFNITPNDHLQYQDIFSQPINSWQTQAYKCCLQKRFPQSTNQMKDLQQLLEEFFDKEDKKTQDNLLETIQKIKQSSFKSQILPKYENINNWKIEQIQEWAKKVRMNKQYFQNYQVILIEAIAVIKIAITRQFSFELANNQLMSAFLALFEQKGTLLQVSTGEGKSIIICMIAIIKALEGKKVDIITSSPVLAQRDVIENEKLYQIFQLTCSSNIDHSFQNTGQKKCYDCDIVYGDVSQFQFDYLRDNYLKMQTLRGRSQDFVIVDEVDSMLIDESSKIARLSSQISGLDLFKPIYIKLWQLFQIYQRQIIKIAGDYYFFLGTIGYQGDLITLDYIGEDNIEHHIPDLKQYIDQKQDLTNIGRLINEDVSNFIRQSLKQEIEVYICELKIPQYLQSIIQIQLPKWINNLFIAIEYQEKIQYVVYKGMIKPVDYLSTGLILDSTNWQDGLHQFLQIKHGLRLTSESFTTNFLSNIGYFKKYGSNIIGLSGTIGSDHAQTVLKNTYKVCIKKIPDMTKKKFVEYPTAILNNEYEQIQNICNSAIDETKNGRAVLIISETINFTEKIYQNLLKIYESRLLKLYHMNNMNLEQKIQNISKGEIIVATNLAGRGTDIKADSIQNEGGIHVILTFLPQNQRVEEQAFGRTSRKGQKGTGQMILNKMNIPFKNNSNTKLLKKLRDERESEILDKFIQSQMKIIEIKDELFMIFNKDFNDYRQKLKKQKNSHTFIQNSLLDIEEEWATLLNQIDNHQINKDFAMQEYQNFQESILSRFSSSTFEIKNPFNYISIGNEQLIKCKNFALINKKCGSEAKKYFELAIQLEQENCQAAYFGLGFLEIWNNKLKAKQYFRKAKELSQREIKMLQQLTDYFIVLNLDTNNDLFKQLFQQINILGTFCQNLKNNIKQIEKSERLIHITKIQKNYSSHVLYQKTFYNKMKIENAEEKLKQDKNNEYELMFRNLTESFDLFSTDQTIEIIKKYKNDLDNQQEQDFLIESQKVSLIKIQSFSKQLDMTPYKINLQFKNLNYLQFLTISSSITARTIDITTKIKFSEIIIPLRSHSFIDQIEVSYQEDGALITVGIFKDSMKQFMDQNSLQTISIRKLDLENAKSFIAQLPNSLLFNFKFNDVILEGTEIVKDFNIKVEFIELNYNNSISLIKFLRSQKIELNLKLKRLNQAQFMSLLNKIKLNQNQMEIKETKFFNQFYLYNDIPIQELNELEMRGLFFIIQLNEQSPIKWKSITLSLGICFVSMGFGSALAYIGEAQTGWALFKFGFEQFNNITMPLLLNQNRKKFLNLFCDRHQIVNQQNYGKTIQNYELLSQYDFNQLKPFISENIINKFTKKLQDKSICELSLFHIIRQVNAYERIIVNNQIISSIFKQLSQEVDTNDQKFLENWESITNSLTNMLLQKFDDAINYKSLTLIIQSEVNKNEKIQGLIEKIIETLTLKLGRYMSKCLGFQQIIQSLGFDSQTALIMYKTFLNLNVVKLYQINKQINIEVIDPQILIDEVNSNIKLNLSKELNYCQDKLIKLLNKINEYLSEFNILLFESKIKEIAYTMTEKIIIILETLDIKPNQQYLKELSEKQNDFNFQINFGSAEDENDLIGYNV</sequence>
<feature type="domain" description="Helicase ATP-binding" evidence="2">
    <location>
        <begin position="1827"/>
        <end position="1970"/>
    </location>
</feature>
<keyword evidence="1" id="KW-0963">Cytoplasm</keyword>
<reference evidence="5" key="1">
    <citation type="submission" date="2021-01" db="EMBL/GenBank/DDBJ databases">
        <authorList>
            <consortium name="Genoscope - CEA"/>
            <person name="William W."/>
        </authorList>
    </citation>
    <scope>NUCLEOTIDE SEQUENCE</scope>
</reference>